<name>A0A9W9AQ47_9AGAR</name>
<feature type="compositionally biased region" description="Polar residues" evidence="1">
    <location>
        <begin position="9"/>
        <end position="19"/>
    </location>
</feature>
<organism evidence="2 3">
    <name type="scientific">Lentinula aciculospora</name>
    <dbReference type="NCBI Taxonomy" id="153920"/>
    <lineage>
        <taxon>Eukaryota</taxon>
        <taxon>Fungi</taxon>
        <taxon>Dikarya</taxon>
        <taxon>Basidiomycota</taxon>
        <taxon>Agaricomycotina</taxon>
        <taxon>Agaricomycetes</taxon>
        <taxon>Agaricomycetidae</taxon>
        <taxon>Agaricales</taxon>
        <taxon>Marasmiineae</taxon>
        <taxon>Omphalotaceae</taxon>
        <taxon>Lentinula</taxon>
    </lineage>
</organism>
<dbReference type="SUPFAM" id="SSF101447">
    <property type="entry name" value="Formin homology 2 domain (FH2 domain)"/>
    <property type="match status" value="1"/>
</dbReference>
<dbReference type="OrthoDB" id="3335814at2759"/>
<sequence>MISLHPRGSNASLPSNSFWNKFKPKNKEPDLREKQAHMALTRTRLLTLAFGEMETIRTLPGSFAELEQAARDWARPPPDAVFSLRVPVEYASIHAARLVAGPYIYLTSEDSFQIAAMGAQGLRVEIVSDAPPPPDEPPPPPPPPVLEMPATFNLELVPGQHVALDTTVTSDELDMARMEDGTTVDGMFWGKLDIVHNGDDHRMEFSGTRLTNQQDYSPDFMFDSRVMTKLAVAAKPTTARCNLSILAPEMTYCDVTLMFSPYWKLGTTWPPAESLGDNKVKYFLRVHPGGALEHFDSEVVSTALYYEAIPEAGMLEPDDLIGPRNGYAMSFRDFIPHLINVLDQLGLSLYARTNFINNNIAAFAAHKNIAYRFLSPSKIAAAVDITVTSEPCVFTRLFLIFRGLNDEEVGIFAGAGEKEANTVNWREVVTWSEDSKDPTMFRVLETSVLEVT</sequence>
<reference evidence="2" key="1">
    <citation type="submission" date="2022-08" db="EMBL/GenBank/DDBJ databases">
        <title>A Global Phylogenomic Analysis of the Shiitake Genus Lentinula.</title>
        <authorList>
            <consortium name="DOE Joint Genome Institute"/>
            <person name="Sierra-Patev S."/>
            <person name="Min B."/>
            <person name="Naranjo-Ortiz M."/>
            <person name="Looney B."/>
            <person name="Konkel Z."/>
            <person name="Slot J.C."/>
            <person name="Sakamoto Y."/>
            <person name="Steenwyk J.L."/>
            <person name="Rokas A."/>
            <person name="Carro J."/>
            <person name="Camarero S."/>
            <person name="Ferreira P."/>
            <person name="Molpeceres G."/>
            <person name="Ruiz-Duenas F.J."/>
            <person name="Serrano A."/>
            <person name="Henrissat B."/>
            <person name="Drula E."/>
            <person name="Hughes K.W."/>
            <person name="Mata J.L."/>
            <person name="Ishikawa N.K."/>
            <person name="Vargas-Isla R."/>
            <person name="Ushijima S."/>
            <person name="Smith C.A."/>
            <person name="Ahrendt S."/>
            <person name="Andreopoulos W."/>
            <person name="He G."/>
            <person name="Labutti K."/>
            <person name="Lipzen A."/>
            <person name="Ng V."/>
            <person name="Riley R."/>
            <person name="Sandor L."/>
            <person name="Barry K."/>
            <person name="Martinez A.T."/>
            <person name="Xiao Y."/>
            <person name="Gibbons J.G."/>
            <person name="Terashima K."/>
            <person name="Grigoriev I.V."/>
            <person name="Hibbett D.S."/>
        </authorList>
    </citation>
    <scope>NUCLEOTIDE SEQUENCE</scope>
    <source>
        <strain evidence="2">JLM2183</strain>
    </source>
</reference>
<comment type="caution">
    <text evidence="2">The sequence shown here is derived from an EMBL/GenBank/DDBJ whole genome shotgun (WGS) entry which is preliminary data.</text>
</comment>
<dbReference type="AlphaFoldDB" id="A0A9W9AQ47"/>
<accession>A0A9W9AQ47</accession>
<gene>
    <name evidence="2" type="ORF">J3R30DRAFT_864151</name>
</gene>
<dbReference type="EMBL" id="JAOTPV010000002">
    <property type="protein sequence ID" value="KAJ4487905.1"/>
    <property type="molecule type" value="Genomic_DNA"/>
</dbReference>
<evidence type="ECO:0000256" key="1">
    <source>
        <dbReference type="SAM" id="MobiDB-lite"/>
    </source>
</evidence>
<keyword evidence="3" id="KW-1185">Reference proteome</keyword>
<evidence type="ECO:0000313" key="3">
    <source>
        <dbReference type="Proteomes" id="UP001150266"/>
    </source>
</evidence>
<protein>
    <submittedName>
        <fullName evidence="2">Uncharacterized protein</fullName>
    </submittedName>
</protein>
<feature type="region of interest" description="Disordered" evidence="1">
    <location>
        <begin position="1"/>
        <end position="30"/>
    </location>
</feature>
<proteinExistence type="predicted"/>
<evidence type="ECO:0000313" key="2">
    <source>
        <dbReference type="EMBL" id="KAJ4487905.1"/>
    </source>
</evidence>
<dbReference type="Proteomes" id="UP001150266">
    <property type="component" value="Unassembled WGS sequence"/>
</dbReference>